<name>A0ABT6FBI4_9BACT</name>
<evidence type="ECO:0000313" key="1">
    <source>
        <dbReference type="EMBL" id="MDG3004953.1"/>
    </source>
</evidence>
<dbReference type="Proteomes" id="UP001216907">
    <property type="component" value="Unassembled WGS sequence"/>
</dbReference>
<sequence length="217" mass="22569">MKKHQFVPDRLAPMEERALLSGFSFPAALGGANTLGLKGAFVLTSRTYATVQHDVDVAITSFIRNVTNVYNRQHGFTDAFYAKVGLGTYGMGAQSYQYQAGTGLANLDARMSALEIKLPYGRGLGATNPTGGVGLSNQTALTSLNPALTDPAEGALSVAELMENAIGNATTPAELQANMQAVRTQALAIGSHGVTGILPSYVAAFGPLGGVFGTRNT</sequence>
<reference evidence="1 2" key="1">
    <citation type="submission" date="2023-03" db="EMBL/GenBank/DDBJ databases">
        <title>Paludisphaera mucosa sp. nov. a novel planctomycete from northern fen.</title>
        <authorList>
            <person name="Ivanova A."/>
        </authorList>
    </citation>
    <scope>NUCLEOTIDE SEQUENCE [LARGE SCALE GENOMIC DNA]</scope>
    <source>
        <strain evidence="1 2">Pla2</strain>
    </source>
</reference>
<accession>A0ABT6FBI4</accession>
<comment type="caution">
    <text evidence="1">The sequence shown here is derived from an EMBL/GenBank/DDBJ whole genome shotgun (WGS) entry which is preliminary data.</text>
</comment>
<evidence type="ECO:0000313" key="2">
    <source>
        <dbReference type="Proteomes" id="UP001216907"/>
    </source>
</evidence>
<keyword evidence="2" id="KW-1185">Reference proteome</keyword>
<organism evidence="1 2">
    <name type="scientific">Paludisphaera mucosa</name>
    <dbReference type="NCBI Taxonomy" id="3030827"/>
    <lineage>
        <taxon>Bacteria</taxon>
        <taxon>Pseudomonadati</taxon>
        <taxon>Planctomycetota</taxon>
        <taxon>Planctomycetia</taxon>
        <taxon>Isosphaerales</taxon>
        <taxon>Isosphaeraceae</taxon>
        <taxon>Paludisphaera</taxon>
    </lineage>
</organism>
<dbReference type="RefSeq" id="WP_277861304.1">
    <property type="nucleotide sequence ID" value="NZ_JARRAG010000002.1"/>
</dbReference>
<dbReference type="EMBL" id="JARRAG010000002">
    <property type="protein sequence ID" value="MDG3004953.1"/>
    <property type="molecule type" value="Genomic_DNA"/>
</dbReference>
<protein>
    <submittedName>
        <fullName evidence="1">Uncharacterized protein</fullName>
    </submittedName>
</protein>
<proteinExistence type="predicted"/>
<gene>
    <name evidence="1" type="ORF">PZE19_14290</name>
</gene>